<dbReference type="Proteomes" id="UP000032702">
    <property type="component" value="Unassembled WGS sequence"/>
</dbReference>
<comment type="caution">
    <text evidence="2">The sequence shown here is derived from an EMBL/GenBank/DDBJ whole genome shotgun (WGS) entry which is preliminary data.</text>
</comment>
<feature type="region of interest" description="Disordered" evidence="1">
    <location>
        <begin position="52"/>
        <end position="110"/>
    </location>
</feature>
<feature type="compositionally biased region" description="Basic and acidic residues" evidence="1">
    <location>
        <begin position="695"/>
        <end position="712"/>
    </location>
</feature>
<evidence type="ECO:0000313" key="2">
    <source>
        <dbReference type="EMBL" id="EAU66886.1"/>
    </source>
</evidence>
<evidence type="ECO:0000313" key="3">
    <source>
        <dbReference type="Proteomes" id="UP000032702"/>
    </source>
</evidence>
<feature type="region of interest" description="Disordered" evidence="1">
    <location>
        <begin position="129"/>
        <end position="207"/>
    </location>
</feature>
<feature type="compositionally biased region" description="Low complexity" evidence="1">
    <location>
        <begin position="56"/>
        <end position="69"/>
    </location>
</feature>
<feature type="compositionally biased region" description="Basic and acidic residues" evidence="1">
    <location>
        <begin position="90"/>
        <end position="107"/>
    </location>
</feature>
<feature type="region of interest" description="Disordered" evidence="1">
    <location>
        <begin position="492"/>
        <end position="513"/>
    </location>
</feature>
<feature type="region of interest" description="Disordered" evidence="1">
    <location>
        <begin position="1510"/>
        <end position="1531"/>
    </location>
</feature>
<feature type="region of interest" description="Disordered" evidence="1">
    <location>
        <begin position="1005"/>
        <end position="1060"/>
    </location>
</feature>
<proteinExistence type="predicted"/>
<feature type="region of interest" description="Disordered" evidence="1">
    <location>
        <begin position="1468"/>
        <end position="1490"/>
    </location>
</feature>
<feature type="compositionally biased region" description="Basic and acidic residues" evidence="1">
    <location>
        <begin position="569"/>
        <end position="583"/>
    </location>
</feature>
<feature type="compositionally biased region" description="Basic and acidic residues" evidence="1">
    <location>
        <begin position="1047"/>
        <end position="1060"/>
    </location>
</feature>
<organism evidence="2 3">
    <name type="scientific">Stigmatella aurantiaca (strain DW4/3-1)</name>
    <dbReference type="NCBI Taxonomy" id="378806"/>
    <lineage>
        <taxon>Bacteria</taxon>
        <taxon>Pseudomonadati</taxon>
        <taxon>Myxococcota</taxon>
        <taxon>Myxococcia</taxon>
        <taxon>Myxococcales</taxon>
        <taxon>Cystobacterineae</taxon>
        <taxon>Archangiaceae</taxon>
        <taxon>Stigmatella</taxon>
    </lineage>
</organism>
<feature type="compositionally biased region" description="Low complexity" evidence="1">
    <location>
        <begin position="1518"/>
        <end position="1531"/>
    </location>
</feature>
<reference evidence="2 3" key="1">
    <citation type="submission" date="2006-04" db="EMBL/GenBank/DDBJ databases">
        <authorList>
            <person name="Nierman W.C."/>
        </authorList>
    </citation>
    <scope>NUCLEOTIDE SEQUENCE [LARGE SCALE GENOMIC DNA]</scope>
    <source>
        <strain evidence="2 3">DW4/3-1</strain>
    </source>
</reference>
<dbReference type="EMBL" id="AAMD01000045">
    <property type="protein sequence ID" value="EAU66886.1"/>
    <property type="molecule type" value="Genomic_DNA"/>
</dbReference>
<evidence type="ECO:0000256" key="1">
    <source>
        <dbReference type="SAM" id="MobiDB-lite"/>
    </source>
</evidence>
<gene>
    <name evidence="2" type="ORF">STIAU_3193</name>
</gene>
<feature type="region of interest" description="Disordered" evidence="1">
    <location>
        <begin position="569"/>
        <end position="601"/>
    </location>
</feature>
<accession>Q093I3</accession>
<sequence>MVVERCFAKVVVHGNGAVSKGKGGSESSGRRFYPRRGGVARVLWHRQTLVEPSIDGGQHQQGEQGGTEQPPDDDRGQGLLHLGTRAGGQRHGDEAQAGHERRGEDGPQPKMRRVMRCLLRTLAFLAQPEDGGHQHQAVEHRHPEQGDEAHRRRDGQRHATHPQCQHASGHREGDVEVDEEGGPRRLEGEVQQQEDEQEGEGHHHREPAAGRLEVLELPSPIQPVARWQRHLSRDGRLRIADEAPHVPPPHVGLDGEAALEVLPADLGGPFIDFDPGNLGQGDELSRGAGDLDVAQLFHMLAGSRGEAHLEGEALLALQHRAHLLAAQRLDGIEHVPGVDAVAGDGLPVHPDARHGQPGDLLGLHVRGAGDPGEDRRELVPRALEDLQVFAVQLERHIRAHPGDELAHPQLDGLGVGEEAAGHLLLQGRVEGGDERVPVLARRPLLGGLEHHEDVADLHAHGVRGDLRAPRLGDDRAHLGKALEHLLDEGGLPQGLFQGHRGHPPGLERHGSLVQPGHELRPEEWDEGQAGDEHAEGSPHHRLAVGHAGAQGGLVEFPGARDDDALLLGRPERQDHGSERGDQGEREDEGGGQGAQDGDGHGREHLALDAREREHRKVDDADDDLAEGRRAADLHRRAVDHFVPLRGGERAAEPVVLLRDVAHRVLHDDERAVHDEAEVDGAQGHEVARDAQLPHADEGGQHAQGDDARDEQARAQVAQHQEEHHDDQESALQQVGGHRLEGLPHQLRAVIERVDRHPRRQGGADALHGLLHMVDDGAGVLPDAHHHDAGDRLAASVACDGPLAHERGVLHLGDVPHVDGDALGGGGDDDVADVLQRLDQPLSPDEHLLRPPGDVGPARVGVVALQGLEDLLERQAIGRHARGIELHLVGFQLAAEGVHFHHPWHRAQPGDELPLQYLPQLHGALALAADLELVNFSEPRGRGAHLGRAVAFGDVLPGLLEPLAHELAGEVDVRAVLEGDGDDGQAELGDGAKLLGARQAAHRRLDGHGDEPFHLHGAKPRRGGEDLHLHVGDIGDRVDGQLAQGPESEGRDDRGQQEDEDAVLDRKMDELIEHGADPLVRVAFAHALLGELGLEDEGALRHDGGALFEPFEDFDLRGGRGACLDLHRLELVRALRHEDDLLIGDLLDGLARNDEPLRAGPGLGGAPRADLRGGEHPWLEVALGIGQHDAHGGGARLLIHEVADVGHLALEVLAWQRLDGEVHGLARLDGRQLRLGDIQQRPERGEVSHGEERRGAAHFLSHGDGNLDHGPIERAARGEAAAVVLVRPERVDLLIGEAQRVQPGIGGVAVCLDGDVIALGLAHFPLAGDALGEQLLLAAEVLRGHLGLHRGREVVRACPAQVWALQVAEDLALLDALSQVHLDAGDPSRHSGGHLGHAALGEGQAGWDGEAHGQRLALDLGGLQARVAHGFRRQGDGLRVRRFSLMAMAFFVFSLRGTGRGGRLLLAPLREDEPPQQQRQQDKGSHGRLPMTRWSWARAVSNSSMASMWSRRASRVSRRMTSSSRKSILPAR</sequence>
<feature type="compositionally biased region" description="Basic and acidic residues" evidence="1">
    <location>
        <begin position="1021"/>
        <end position="1038"/>
    </location>
</feature>
<protein>
    <submittedName>
        <fullName evidence="2">Uncharacterized protein</fullName>
    </submittedName>
</protein>
<name>Q093I3_STIAD</name>
<feature type="compositionally biased region" description="Basic and acidic residues" evidence="1">
    <location>
        <begin position="130"/>
        <end position="151"/>
    </location>
</feature>
<feature type="region of interest" description="Disordered" evidence="1">
    <location>
        <begin position="695"/>
        <end position="732"/>
    </location>
</feature>